<gene>
    <name evidence="17" type="ORF">H7C19_04415</name>
</gene>
<evidence type="ECO:0000313" key="18">
    <source>
        <dbReference type="Proteomes" id="UP000547209"/>
    </source>
</evidence>
<keyword evidence="9 13" id="KW-0547">Nucleotide-binding</keyword>
<evidence type="ECO:0000256" key="10">
    <source>
        <dbReference type="ARBA" id="ARBA00022840"/>
    </source>
</evidence>
<feature type="region of interest" description="Disordered" evidence="15">
    <location>
        <begin position="233"/>
        <end position="261"/>
    </location>
</feature>
<feature type="binding site" evidence="14">
    <location>
        <position position="197"/>
    </location>
    <ligand>
        <name>ATP</name>
        <dbReference type="ChEBI" id="CHEBI:30616"/>
    </ligand>
</feature>
<evidence type="ECO:0000256" key="14">
    <source>
        <dbReference type="PIRSR" id="PIRSR004930-1"/>
    </source>
</evidence>
<feature type="binding site" evidence="14">
    <location>
        <position position="145"/>
    </location>
    <ligand>
        <name>ATP</name>
        <dbReference type="ChEBI" id="CHEBI:30616"/>
    </ligand>
</feature>
<evidence type="ECO:0000256" key="8">
    <source>
        <dbReference type="ARBA" id="ARBA00022695"/>
    </source>
</evidence>
<comment type="caution">
    <text evidence="17">The sequence shown here is derived from an EMBL/GenBank/DDBJ whole genome shotgun (WGS) entry which is preliminary data.</text>
</comment>
<evidence type="ECO:0000256" key="3">
    <source>
        <dbReference type="ARBA" id="ARBA00012584"/>
    </source>
</evidence>
<keyword evidence="10 13" id="KW-0067">ATP-binding</keyword>
<dbReference type="PANTHER" id="PTHR17490:SF16">
    <property type="entry name" value="THREONYLCARBAMOYL-AMP SYNTHASE"/>
    <property type="match status" value="1"/>
</dbReference>
<dbReference type="GO" id="GO:0005524">
    <property type="term" value="F:ATP binding"/>
    <property type="evidence" value="ECO:0007669"/>
    <property type="project" value="UniProtKB-UniRule"/>
</dbReference>
<evidence type="ECO:0000256" key="7">
    <source>
        <dbReference type="ARBA" id="ARBA00022694"/>
    </source>
</evidence>
<reference evidence="17 18" key="1">
    <citation type="submission" date="2020-08" db="EMBL/GenBank/DDBJ databases">
        <title>Cohnella phylogeny.</title>
        <authorList>
            <person name="Dunlap C."/>
        </authorList>
    </citation>
    <scope>NUCLEOTIDE SEQUENCE [LARGE SCALE GENOMIC DNA]</scope>
    <source>
        <strain evidence="17 18">DSM 28246</strain>
    </source>
</reference>
<evidence type="ECO:0000256" key="6">
    <source>
        <dbReference type="ARBA" id="ARBA00022679"/>
    </source>
</evidence>
<protein>
    <recommendedName>
        <fullName evidence="4 13">Threonylcarbamoyl-AMP synthase</fullName>
        <shortName evidence="13">TC-AMP synthase</shortName>
        <ecNumber evidence="3 13">2.7.7.87</ecNumber>
    </recommendedName>
    <alternativeName>
        <fullName evidence="11 13">L-threonylcarbamoyladenylate synthase</fullName>
    </alternativeName>
</protein>
<evidence type="ECO:0000256" key="9">
    <source>
        <dbReference type="ARBA" id="ARBA00022741"/>
    </source>
</evidence>
<evidence type="ECO:0000256" key="13">
    <source>
        <dbReference type="PIRNR" id="PIRNR004930"/>
    </source>
</evidence>
<comment type="function">
    <text evidence="13">Required for the formation of a threonylcarbamoyl group on adenosine at position 37 (t(6)A37) in tRNAs that read codons beginning with adenine.</text>
</comment>
<dbReference type="Gene3D" id="3.40.50.11030">
    <property type="entry name" value="Threonylcarbamoyl-AMP synthase, C-terminal domain"/>
    <property type="match status" value="1"/>
</dbReference>
<dbReference type="InterPro" id="IPR005145">
    <property type="entry name" value="Sua5_C"/>
</dbReference>
<dbReference type="GO" id="GO:0003725">
    <property type="term" value="F:double-stranded RNA binding"/>
    <property type="evidence" value="ECO:0007669"/>
    <property type="project" value="UniProtKB-UniRule"/>
</dbReference>
<dbReference type="AlphaFoldDB" id="A0A7X0RLW1"/>
<organism evidence="17 18">
    <name type="scientific">Cohnella nanjingensis</name>
    <dbReference type="NCBI Taxonomy" id="1387779"/>
    <lineage>
        <taxon>Bacteria</taxon>
        <taxon>Bacillati</taxon>
        <taxon>Bacillota</taxon>
        <taxon>Bacilli</taxon>
        <taxon>Bacillales</taxon>
        <taxon>Paenibacillaceae</taxon>
        <taxon>Cohnella</taxon>
    </lineage>
</organism>
<feature type="binding site" evidence="14">
    <location>
        <position position="59"/>
    </location>
    <ligand>
        <name>ATP</name>
        <dbReference type="ChEBI" id="CHEBI:30616"/>
    </ligand>
</feature>
<sequence>MNRQTQYWAPERLDSGLIEAASALAAGGVVAFPTETVYGLGGDARSTEAVERIFAAKGRPSDNPLIVHLADAAGLDGLAAGVSSLERKLMAAFWPGPLTFVLPALPGAVSPRVTAGLDTVAVRVPAHETARRLIAAAGCPIAAPSANRSGRPSPTLARHVLDDLDGRIDGVLDGGPTGVGLESTVVRVMGDVVHVLRPGGVTAEQLRAAAGPDVRVESGSGDVGDVGEAAREVAPSGDAGAAGADDGSAAETAPRSPGVKYTHYAPQGEMVLVTGDAAPMRATVQSAADAARARGLSVGILACAEHAGDYRADAVLVLGSRAEPGEAAQTLYAALRECDDRGLGYIVAEGYPEDGIGAALMNRLRKAAGGHVLQA</sequence>
<dbReference type="InterPro" id="IPR010923">
    <property type="entry name" value="T(6)A37_SUA5"/>
</dbReference>
<dbReference type="InterPro" id="IPR038385">
    <property type="entry name" value="Sua5/YwlC_C"/>
</dbReference>
<comment type="catalytic activity">
    <reaction evidence="12 13">
        <text>L-threonine + hydrogencarbonate + ATP = L-threonylcarbamoyladenylate + diphosphate + H2O</text>
        <dbReference type="Rhea" id="RHEA:36407"/>
        <dbReference type="ChEBI" id="CHEBI:15377"/>
        <dbReference type="ChEBI" id="CHEBI:17544"/>
        <dbReference type="ChEBI" id="CHEBI:30616"/>
        <dbReference type="ChEBI" id="CHEBI:33019"/>
        <dbReference type="ChEBI" id="CHEBI:57926"/>
        <dbReference type="ChEBI" id="CHEBI:73682"/>
        <dbReference type="EC" id="2.7.7.87"/>
    </reaction>
</comment>
<dbReference type="GO" id="GO:0008033">
    <property type="term" value="P:tRNA processing"/>
    <property type="evidence" value="ECO:0007669"/>
    <property type="project" value="UniProtKB-KW"/>
</dbReference>
<dbReference type="Pfam" id="PF03481">
    <property type="entry name" value="Sua5_C"/>
    <property type="match status" value="1"/>
</dbReference>
<keyword evidence="18" id="KW-1185">Reference proteome</keyword>
<evidence type="ECO:0000256" key="12">
    <source>
        <dbReference type="ARBA" id="ARBA00048366"/>
    </source>
</evidence>
<dbReference type="Proteomes" id="UP000547209">
    <property type="component" value="Unassembled WGS sequence"/>
</dbReference>
<dbReference type="InterPro" id="IPR006070">
    <property type="entry name" value="Sua5-like_dom"/>
</dbReference>
<comment type="subcellular location">
    <subcellularLocation>
        <location evidence="1 13">Cytoplasm</location>
    </subcellularLocation>
</comment>
<dbReference type="EMBL" id="JACJVP010000005">
    <property type="protein sequence ID" value="MBB6669929.1"/>
    <property type="molecule type" value="Genomic_DNA"/>
</dbReference>
<evidence type="ECO:0000256" key="5">
    <source>
        <dbReference type="ARBA" id="ARBA00022490"/>
    </source>
</evidence>
<evidence type="ECO:0000256" key="1">
    <source>
        <dbReference type="ARBA" id="ARBA00004496"/>
    </source>
</evidence>
<dbReference type="GO" id="GO:0005737">
    <property type="term" value="C:cytoplasm"/>
    <property type="evidence" value="ECO:0007669"/>
    <property type="project" value="UniProtKB-SubCell"/>
</dbReference>
<dbReference type="PIRSF" id="PIRSF004930">
    <property type="entry name" value="Tln_factor_SUA5"/>
    <property type="match status" value="1"/>
</dbReference>
<keyword evidence="6 13" id="KW-0808">Transferase</keyword>
<dbReference type="PANTHER" id="PTHR17490">
    <property type="entry name" value="SUA5"/>
    <property type="match status" value="1"/>
</dbReference>
<feature type="binding site" evidence="14">
    <location>
        <position position="36"/>
    </location>
    <ligand>
        <name>L-threonine</name>
        <dbReference type="ChEBI" id="CHEBI:57926"/>
    </ligand>
</feature>
<evidence type="ECO:0000313" key="17">
    <source>
        <dbReference type="EMBL" id="MBB6669929.1"/>
    </source>
</evidence>
<dbReference type="InterPro" id="IPR050156">
    <property type="entry name" value="TC-AMP_synthase_SUA5"/>
</dbReference>
<name>A0A7X0RLW1_9BACL</name>
<dbReference type="NCBIfam" id="TIGR00057">
    <property type="entry name" value="L-threonylcarbamoyladenylate synthase"/>
    <property type="match status" value="1"/>
</dbReference>
<dbReference type="RefSeq" id="WP_185141371.1">
    <property type="nucleotide sequence ID" value="NZ_JACJVP010000005.1"/>
</dbReference>
<feature type="binding site" evidence="14">
    <location>
        <position position="183"/>
    </location>
    <ligand>
        <name>L-threonine</name>
        <dbReference type="ChEBI" id="CHEBI:57926"/>
    </ligand>
</feature>
<keyword evidence="5 13" id="KW-0963">Cytoplasm</keyword>
<dbReference type="GO" id="GO:0000049">
    <property type="term" value="F:tRNA binding"/>
    <property type="evidence" value="ECO:0007669"/>
    <property type="project" value="TreeGrafter"/>
</dbReference>
<feature type="binding site" evidence="14">
    <location>
        <position position="68"/>
    </location>
    <ligand>
        <name>L-threonine</name>
        <dbReference type="ChEBI" id="CHEBI:57926"/>
    </ligand>
</feature>
<evidence type="ECO:0000256" key="11">
    <source>
        <dbReference type="ARBA" id="ARBA00029774"/>
    </source>
</evidence>
<dbReference type="EC" id="2.7.7.87" evidence="3 13"/>
<feature type="binding site" evidence="14">
    <location>
        <position position="264"/>
    </location>
    <ligand>
        <name>ATP</name>
        <dbReference type="ChEBI" id="CHEBI:30616"/>
    </ligand>
</feature>
<dbReference type="SUPFAM" id="SSF55821">
    <property type="entry name" value="YrdC/RibB"/>
    <property type="match status" value="1"/>
</dbReference>
<accession>A0A7X0RLW1</accession>
<evidence type="ECO:0000256" key="4">
    <source>
        <dbReference type="ARBA" id="ARBA00015492"/>
    </source>
</evidence>
<feature type="binding site" evidence="14">
    <location>
        <position position="153"/>
    </location>
    <ligand>
        <name>ATP</name>
        <dbReference type="ChEBI" id="CHEBI:30616"/>
    </ligand>
</feature>
<dbReference type="Gene3D" id="3.90.870.10">
    <property type="entry name" value="DHBP synthase"/>
    <property type="match status" value="1"/>
</dbReference>
<evidence type="ECO:0000256" key="2">
    <source>
        <dbReference type="ARBA" id="ARBA00007663"/>
    </source>
</evidence>
<dbReference type="GO" id="GO:0061710">
    <property type="term" value="F:L-threonylcarbamoyladenylate synthase"/>
    <property type="evidence" value="ECO:0007669"/>
    <property type="project" value="UniProtKB-EC"/>
</dbReference>
<comment type="similarity">
    <text evidence="2 13">Belongs to the SUA5 family.</text>
</comment>
<evidence type="ECO:0000259" key="16">
    <source>
        <dbReference type="PROSITE" id="PS51163"/>
    </source>
</evidence>
<feature type="domain" description="YrdC-like" evidence="16">
    <location>
        <begin position="14"/>
        <end position="201"/>
    </location>
</feature>
<feature type="binding site" evidence="14">
    <location>
        <position position="143"/>
    </location>
    <ligand>
        <name>L-threonine</name>
        <dbReference type="ChEBI" id="CHEBI:57926"/>
    </ligand>
</feature>
<dbReference type="GO" id="GO:0006450">
    <property type="term" value="P:regulation of translational fidelity"/>
    <property type="evidence" value="ECO:0007669"/>
    <property type="project" value="TreeGrafter"/>
</dbReference>
<dbReference type="FunFam" id="3.90.870.10:FF:000009">
    <property type="entry name" value="Threonylcarbamoyl-AMP synthase, putative"/>
    <property type="match status" value="1"/>
</dbReference>
<proteinExistence type="inferred from homology"/>
<feature type="binding site" evidence="14">
    <location>
        <position position="63"/>
    </location>
    <ligand>
        <name>ATP</name>
        <dbReference type="ChEBI" id="CHEBI:30616"/>
    </ligand>
</feature>
<dbReference type="InterPro" id="IPR017945">
    <property type="entry name" value="DHBP_synth_RibB-like_a/b_dom"/>
</dbReference>
<keyword evidence="8 13" id="KW-0548">Nucleotidyltransferase</keyword>
<feature type="binding site" evidence="14">
    <location>
        <position position="119"/>
    </location>
    <ligand>
        <name>ATP</name>
        <dbReference type="ChEBI" id="CHEBI:30616"/>
    </ligand>
</feature>
<evidence type="ECO:0000256" key="15">
    <source>
        <dbReference type="SAM" id="MobiDB-lite"/>
    </source>
</evidence>
<feature type="compositionally biased region" description="Low complexity" evidence="15">
    <location>
        <begin position="236"/>
        <end position="250"/>
    </location>
</feature>
<dbReference type="PROSITE" id="PS51163">
    <property type="entry name" value="YRDC"/>
    <property type="match status" value="1"/>
</dbReference>
<keyword evidence="7 13" id="KW-0819">tRNA processing</keyword>
<dbReference type="Pfam" id="PF01300">
    <property type="entry name" value="Sua5_yciO_yrdC"/>
    <property type="match status" value="1"/>
</dbReference>
<feature type="binding site" evidence="14">
    <location>
        <position position="123"/>
    </location>
    <ligand>
        <name>L-threonine</name>
        <dbReference type="ChEBI" id="CHEBI:57926"/>
    </ligand>
</feature>